<dbReference type="InterPro" id="IPR000792">
    <property type="entry name" value="Tscrpt_reg_LuxR_C"/>
</dbReference>
<dbReference type="InterPro" id="IPR016032">
    <property type="entry name" value="Sig_transdc_resp-reg_C-effctor"/>
</dbReference>
<feature type="domain" description="HTH luxR-type" evidence="6">
    <location>
        <begin position="145"/>
        <end position="210"/>
    </location>
</feature>
<dbReference type="Proteomes" id="UP000637299">
    <property type="component" value="Unassembled WGS sequence"/>
</dbReference>
<sequence>MKKTIVLVDDHTLIAKALEGIIDHFADFEVIYCAENGQDLIDKFAVNRRIPEIILLDISMPVMDGFETALWLTENHPEIKVMALSMQDDDQSVIRMIKNGAKGYLLKNSHPKDLENALSELVKEGFYYPDWASKIIFSNAKGQTKSIKGTKISEREKEFLSYAATELSYKEIAIEMGCSPRTVESYRDALCEKFDLKTRVGLAIFAIKNGFAET</sequence>
<reference evidence="8 9" key="1">
    <citation type="submission" date="2020-09" db="EMBL/GenBank/DDBJ databases">
        <title>Genome seq and assembly of Chryseobacterium sp.</title>
        <authorList>
            <person name="Chhetri G."/>
        </authorList>
    </citation>
    <scope>NUCLEOTIDE SEQUENCE [LARGE SCALE GENOMIC DNA]</scope>
    <source>
        <strain evidence="8 9">GCR10</strain>
    </source>
</reference>
<keyword evidence="4" id="KW-0804">Transcription</keyword>
<dbReference type="InterPro" id="IPR001789">
    <property type="entry name" value="Sig_transdc_resp-reg_receiver"/>
</dbReference>
<dbReference type="SUPFAM" id="SSF46894">
    <property type="entry name" value="C-terminal effector domain of the bipartite response regulators"/>
    <property type="match status" value="1"/>
</dbReference>
<dbReference type="InterPro" id="IPR011006">
    <property type="entry name" value="CheY-like_superfamily"/>
</dbReference>
<protein>
    <submittedName>
        <fullName evidence="8">Response regulator transcription factor</fullName>
    </submittedName>
</protein>
<feature type="domain" description="Response regulatory" evidence="7">
    <location>
        <begin position="4"/>
        <end position="122"/>
    </location>
</feature>
<keyword evidence="9" id="KW-1185">Reference proteome</keyword>
<dbReference type="CDD" id="cd17535">
    <property type="entry name" value="REC_NarL-like"/>
    <property type="match status" value="1"/>
</dbReference>
<name>A0ABR8ZDQ9_9FLAO</name>
<dbReference type="RefSeq" id="WP_191737354.1">
    <property type="nucleotide sequence ID" value="NZ_JACYFS010000004.1"/>
</dbReference>
<dbReference type="InterPro" id="IPR058245">
    <property type="entry name" value="NreC/VraR/RcsB-like_REC"/>
</dbReference>
<organism evidence="8 9">
    <name type="scientific">Chryseobacterium caseinilyticum</name>
    <dbReference type="NCBI Taxonomy" id="2771428"/>
    <lineage>
        <taxon>Bacteria</taxon>
        <taxon>Pseudomonadati</taxon>
        <taxon>Bacteroidota</taxon>
        <taxon>Flavobacteriia</taxon>
        <taxon>Flavobacteriales</taxon>
        <taxon>Weeksellaceae</taxon>
        <taxon>Chryseobacterium group</taxon>
        <taxon>Chryseobacterium</taxon>
    </lineage>
</organism>
<feature type="modified residue" description="4-aspartylphosphate" evidence="5">
    <location>
        <position position="57"/>
    </location>
</feature>
<dbReference type="SMART" id="SM00448">
    <property type="entry name" value="REC"/>
    <property type="match status" value="1"/>
</dbReference>
<dbReference type="PANTHER" id="PTHR43214">
    <property type="entry name" value="TWO-COMPONENT RESPONSE REGULATOR"/>
    <property type="match status" value="1"/>
</dbReference>
<dbReference type="Pfam" id="PF00196">
    <property type="entry name" value="GerE"/>
    <property type="match status" value="1"/>
</dbReference>
<evidence type="ECO:0000259" key="7">
    <source>
        <dbReference type="PROSITE" id="PS50110"/>
    </source>
</evidence>
<dbReference type="CDD" id="cd06170">
    <property type="entry name" value="LuxR_C_like"/>
    <property type="match status" value="1"/>
</dbReference>
<evidence type="ECO:0000313" key="8">
    <source>
        <dbReference type="EMBL" id="MBD8083439.1"/>
    </source>
</evidence>
<dbReference type="Pfam" id="PF00072">
    <property type="entry name" value="Response_reg"/>
    <property type="match status" value="1"/>
</dbReference>
<dbReference type="PROSITE" id="PS50043">
    <property type="entry name" value="HTH_LUXR_2"/>
    <property type="match status" value="1"/>
</dbReference>
<evidence type="ECO:0000313" key="9">
    <source>
        <dbReference type="Proteomes" id="UP000637299"/>
    </source>
</evidence>
<evidence type="ECO:0000256" key="5">
    <source>
        <dbReference type="PROSITE-ProRule" id="PRU00169"/>
    </source>
</evidence>
<evidence type="ECO:0000256" key="1">
    <source>
        <dbReference type="ARBA" id="ARBA00022553"/>
    </source>
</evidence>
<evidence type="ECO:0000256" key="2">
    <source>
        <dbReference type="ARBA" id="ARBA00023015"/>
    </source>
</evidence>
<dbReference type="SUPFAM" id="SSF52172">
    <property type="entry name" value="CheY-like"/>
    <property type="match status" value="1"/>
</dbReference>
<evidence type="ECO:0000259" key="6">
    <source>
        <dbReference type="PROSITE" id="PS50043"/>
    </source>
</evidence>
<dbReference type="InterPro" id="IPR039420">
    <property type="entry name" value="WalR-like"/>
</dbReference>
<proteinExistence type="predicted"/>
<accession>A0ABR8ZDQ9</accession>
<gene>
    <name evidence="8" type="ORF">IC610_13545</name>
</gene>
<dbReference type="Gene3D" id="3.40.50.2300">
    <property type="match status" value="1"/>
</dbReference>
<evidence type="ECO:0000256" key="4">
    <source>
        <dbReference type="ARBA" id="ARBA00023163"/>
    </source>
</evidence>
<dbReference type="PROSITE" id="PS50110">
    <property type="entry name" value="RESPONSE_REGULATORY"/>
    <property type="match status" value="1"/>
</dbReference>
<dbReference type="SMART" id="SM00421">
    <property type="entry name" value="HTH_LUXR"/>
    <property type="match status" value="1"/>
</dbReference>
<keyword evidence="1 5" id="KW-0597">Phosphoprotein</keyword>
<keyword evidence="2" id="KW-0805">Transcription regulation</keyword>
<evidence type="ECO:0000256" key="3">
    <source>
        <dbReference type="ARBA" id="ARBA00023125"/>
    </source>
</evidence>
<keyword evidence="3" id="KW-0238">DNA-binding</keyword>
<dbReference type="EMBL" id="JACYFS010000004">
    <property type="protein sequence ID" value="MBD8083439.1"/>
    <property type="molecule type" value="Genomic_DNA"/>
</dbReference>
<comment type="caution">
    <text evidence="8">The sequence shown here is derived from an EMBL/GenBank/DDBJ whole genome shotgun (WGS) entry which is preliminary data.</text>
</comment>
<dbReference type="PANTHER" id="PTHR43214:SF41">
    <property type="entry name" value="NITRATE_NITRITE RESPONSE REGULATOR PROTEIN NARP"/>
    <property type="match status" value="1"/>
</dbReference>